<organism evidence="2 3">
    <name type="scientific">Prorocentrum cordatum</name>
    <dbReference type="NCBI Taxonomy" id="2364126"/>
    <lineage>
        <taxon>Eukaryota</taxon>
        <taxon>Sar</taxon>
        <taxon>Alveolata</taxon>
        <taxon>Dinophyceae</taxon>
        <taxon>Prorocentrales</taxon>
        <taxon>Prorocentraceae</taxon>
        <taxon>Prorocentrum</taxon>
    </lineage>
</organism>
<keyword evidence="3" id="KW-1185">Reference proteome</keyword>
<evidence type="ECO:0000256" key="1">
    <source>
        <dbReference type="SAM" id="MobiDB-lite"/>
    </source>
</evidence>
<evidence type="ECO:0000313" key="3">
    <source>
        <dbReference type="Proteomes" id="UP001189429"/>
    </source>
</evidence>
<feature type="region of interest" description="Disordered" evidence="1">
    <location>
        <begin position="116"/>
        <end position="142"/>
    </location>
</feature>
<name>A0ABN9UZN9_9DINO</name>
<proteinExistence type="predicted"/>
<sequence>MGRRERARRSRSRGRRRERGRSRGRRRGSSVGSSVGSQGGGGGPRRCGSPCAAERLRWTQAQAHAQYVVSTQQALLGAAAAQQPRALDPRLHPLLGRWMGRDGTRYQLTEDTPSSLTVTTVRPDGQRRTTRGLISNTGRRPGHELSEVRAGFLAWRGPPLPPPARYARHGRDVGEAGPAPTRQVPADLRILMCTSSLSVFWHQRGHRRHGALGPEGSVLPGGVWAAAERGVVRGTPAPDERDAYQARCLRLGA</sequence>
<dbReference type="EMBL" id="CAUYUJ010016486">
    <property type="protein sequence ID" value="CAK0865784.1"/>
    <property type="molecule type" value="Genomic_DNA"/>
</dbReference>
<reference evidence="2" key="1">
    <citation type="submission" date="2023-10" db="EMBL/GenBank/DDBJ databases">
        <authorList>
            <person name="Chen Y."/>
            <person name="Shah S."/>
            <person name="Dougan E. K."/>
            <person name="Thang M."/>
            <person name="Chan C."/>
        </authorList>
    </citation>
    <scope>NUCLEOTIDE SEQUENCE [LARGE SCALE GENOMIC DNA]</scope>
</reference>
<gene>
    <name evidence="2" type="ORF">PCOR1329_LOCUS53222</name>
</gene>
<evidence type="ECO:0000313" key="2">
    <source>
        <dbReference type="EMBL" id="CAK0865784.1"/>
    </source>
</evidence>
<comment type="caution">
    <text evidence="2">The sequence shown here is derived from an EMBL/GenBank/DDBJ whole genome shotgun (WGS) entry which is preliminary data.</text>
</comment>
<feature type="compositionally biased region" description="Basic residues" evidence="1">
    <location>
        <begin position="1"/>
        <end position="28"/>
    </location>
</feature>
<feature type="region of interest" description="Disordered" evidence="1">
    <location>
        <begin position="1"/>
        <end position="49"/>
    </location>
</feature>
<protein>
    <submittedName>
        <fullName evidence="2">Uncharacterized protein</fullName>
    </submittedName>
</protein>
<dbReference type="Proteomes" id="UP001189429">
    <property type="component" value="Unassembled WGS sequence"/>
</dbReference>
<accession>A0ABN9UZN9</accession>